<dbReference type="GO" id="GO:0006508">
    <property type="term" value="P:proteolysis"/>
    <property type="evidence" value="ECO:0007669"/>
    <property type="project" value="UniProtKB-KW"/>
</dbReference>
<gene>
    <name evidence="5" type="ORF">TSOC_012412</name>
</gene>
<reference evidence="5 6" key="1">
    <citation type="journal article" date="2017" name="Mol. Biol. Evol.">
        <title>The 4-celled Tetrabaena socialis nuclear genome reveals the essential components for genetic control of cell number at the origin of multicellularity in the volvocine lineage.</title>
        <authorList>
            <person name="Featherston J."/>
            <person name="Arakaki Y."/>
            <person name="Hanschen E.R."/>
            <person name="Ferris P.J."/>
            <person name="Michod R.E."/>
            <person name="Olson B.J.S.C."/>
            <person name="Nozaki H."/>
            <person name="Durand P.M."/>
        </authorList>
    </citation>
    <scope>NUCLEOTIDE SEQUENCE [LARGE SCALE GENOMIC DNA]</scope>
    <source>
        <strain evidence="5 6">NIES-571</strain>
    </source>
</reference>
<evidence type="ECO:0000313" key="6">
    <source>
        <dbReference type="Proteomes" id="UP000236333"/>
    </source>
</evidence>
<keyword evidence="2 5" id="KW-0645">Protease</keyword>
<feature type="domain" description="Ubiquitin-like protease family profile" evidence="4">
    <location>
        <begin position="1"/>
        <end position="105"/>
    </location>
</feature>
<dbReference type="EMBL" id="PGGS01000820">
    <property type="protein sequence ID" value="PNH01684.1"/>
    <property type="molecule type" value="Genomic_DNA"/>
</dbReference>
<dbReference type="InterPro" id="IPR038765">
    <property type="entry name" value="Papain-like_cys_pep_sf"/>
</dbReference>
<keyword evidence="3" id="KW-0378">Hydrolase</keyword>
<dbReference type="InterPro" id="IPR003653">
    <property type="entry name" value="Peptidase_C48_C"/>
</dbReference>
<comment type="similarity">
    <text evidence="1">Belongs to the peptidase C48 family.</text>
</comment>
<dbReference type="SUPFAM" id="SSF54001">
    <property type="entry name" value="Cysteine proteinases"/>
    <property type="match status" value="1"/>
</dbReference>
<dbReference type="Proteomes" id="UP000236333">
    <property type="component" value="Unassembled WGS sequence"/>
</dbReference>
<dbReference type="Gene3D" id="3.40.395.10">
    <property type="entry name" value="Adenoviral Proteinase, Chain A"/>
    <property type="match status" value="1"/>
</dbReference>
<organism evidence="5 6">
    <name type="scientific">Tetrabaena socialis</name>
    <dbReference type="NCBI Taxonomy" id="47790"/>
    <lineage>
        <taxon>Eukaryota</taxon>
        <taxon>Viridiplantae</taxon>
        <taxon>Chlorophyta</taxon>
        <taxon>core chlorophytes</taxon>
        <taxon>Chlorophyceae</taxon>
        <taxon>CS clade</taxon>
        <taxon>Chlamydomonadales</taxon>
        <taxon>Tetrabaenaceae</taxon>
        <taxon>Tetrabaena</taxon>
    </lineage>
</organism>
<dbReference type="GO" id="GO:0008234">
    <property type="term" value="F:cysteine-type peptidase activity"/>
    <property type="evidence" value="ECO:0007669"/>
    <property type="project" value="InterPro"/>
</dbReference>
<sequence length="154" mass="16997">MQVAGNVLDARVIIVPINLSNHWLLTTLDLQEHIVRFYDSLKFPMDEIVKNLCIWVQHTAATSIGPVQKWSLQPSTVWKAARMDVPFQGDTTECGMFLLSTALSLTAGGPIQSTLQDMPRLRVQFAHWLLSSSVPAAAGKPCHEEPFTNAAGEL</sequence>
<evidence type="ECO:0000256" key="3">
    <source>
        <dbReference type="ARBA" id="ARBA00022801"/>
    </source>
</evidence>
<protein>
    <submittedName>
        <fullName evidence="5">Sentrin-specific protease 3</fullName>
    </submittedName>
</protein>
<evidence type="ECO:0000313" key="5">
    <source>
        <dbReference type="EMBL" id="PNH01684.1"/>
    </source>
</evidence>
<dbReference type="OrthoDB" id="1939479at2759"/>
<keyword evidence="6" id="KW-1185">Reference proteome</keyword>
<comment type="caution">
    <text evidence="5">The sequence shown here is derived from an EMBL/GenBank/DDBJ whole genome shotgun (WGS) entry which is preliminary data.</text>
</comment>
<evidence type="ECO:0000256" key="2">
    <source>
        <dbReference type="ARBA" id="ARBA00022670"/>
    </source>
</evidence>
<dbReference type="Pfam" id="PF02902">
    <property type="entry name" value="Peptidase_C48"/>
    <property type="match status" value="1"/>
</dbReference>
<evidence type="ECO:0000256" key="1">
    <source>
        <dbReference type="ARBA" id="ARBA00005234"/>
    </source>
</evidence>
<name>A0A2J7ZN34_9CHLO</name>
<dbReference type="AlphaFoldDB" id="A0A2J7ZN34"/>
<dbReference type="PROSITE" id="PS50600">
    <property type="entry name" value="ULP_PROTEASE"/>
    <property type="match status" value="1"/>
</dbReference>
<evidence type="ECO:0000259" key="4">
    <source>
        <dbReference type="PROSITE" id="PS50600"/>
    </source>
</evidence>
<proteinExistence type="inferred from homology"/>
<accession>A0A2J7ZN34</accession>